<evidence type="ECO:0000313" key="1">
    <source>
        <dbReference type="EMBL" id="SAY82282.1"/>
    </source>
</evidence>
<protein>
    <submittedName>
        <fullName evidence="1">Uncharacterized protein</fullName>
    </submittedName>
</protein>
<accession>A0AAX2BDA5</accession>
<organism evidence="1 2">
    <name type="scientific">Citrobacter amalonaticus</name>
    <dbReference type="NCBI Taxonomy" id="35703"/>
    <lineage>
        <taxon>Bacteria</taxon>
        <taxon>Pseudomonadati</taxon>
        <taxon>Pseudomonadota</taxon>
        <taxon>Gammaproteobacteria</taxon>
        <taxon>Enterobacterales</taxon>
        <taxon>Enterobacteriaceae</taxon>
        <taxon>Citrobacter</taxon>
    </lineage>
</organism>
<dbReference type="Proteomes" id="UP000245995">
    <property type="component" value="Chromosome CITRO92"/>
</dbReference>
<dbReference type="AlphaFoldDB" id="A0AAX2BDA5"/>
<evidence type="ECO:0000313" key="2">
    <source>
        <dbReference type="Proteomes" id="UP000245995"/>
    </source>
</evidence>
<gene>
    <name evidence="1" type="ORF">CITRO92_0428</name>
</gene>
<dbReference type="EMBL" id="LT556085">
    <property type="protein sequence ID" value="SAY82282.1"/>
    <property type="molecule type" value="Genomic_DNA"/>
</dbReference>
<sequence>MHTCSGSMPKINEIMCWYLCWYNIELFFINCFKSRGYLKCASPASAPNLNIKPLKAVFVP</sequence>
<reference evidence="1 2" key="1">
    <citation type="submission" date="2016-04" db="EMBL/GenBank/DDBJ databases">
        <authorList>
            <person name="Regsiter A."/>
            <person name="William W."/>
        </authorList>
    </citation>
    <scope>NUCLEOTIDE SEQUENCE [LARGE SCALE GENOMIC DNA]</scope>
    <source>
        <strain evidence="1 2">92</strain>
    </source>
</reference>
<proteinExistence type="predicted"/>
<name>A0AAX2BDA5_CITAM</name>